<dbReference type="PROSITE" id="PS50082">
    <property type="entry name" value="WD_REPEATS_2"/>
    <property type="match status" value="3"/>
</dbReference>
<dbReference type="Pfam" id="PF00400">
    <property type="entry name" value="WD40"/>
    <property type="match status" value="3"/>
</dbReference>
<protein>
    <recommendedName>
        <fullName evidence="4">WD40-repeat-containing domain</fullName>
    </recommendedName>
</protein>
<dbReference type="Proteomes" id="UP000689195">
    <property type="component" value="Unassembled WGS sequence"/>
</dbReference>
<feature type="repeat" description="WD" evidence="1">
    <location>
        <begin position="244"/>
        <end position="275"/>
    </location>
</feature>
<evidence type="ECO:0008006" key="4">
    <source>
        <dbReference type="Google" id="ProtNLM"/>
    </source>
</evidence>
<sequence length="445" mass="52219">MNFHNQKQNTIGTQSQILMNIFKKQKNEQIEFSLIPLHQIVTLYEKKFQLAKKKVNQRKSVLPQLKLSILQFQDQIIKQVQQLISIIDNILIKEANSQQQNSDLDDKINKFYLLEYEPLLKQFKEFASISKDGLLQIKKNVKKFEGDCINYKMVETLEQNTLSNVILFNHQNDVVFQGIGDNVKIWQFKNGQLYNSQLLQGHNQQIFCLACSKNNNMFVSGGADMSIRIWEEINYKNWQTTQILKGHTGYIYSIIINKSDDQIISSSCDNTILVWGKKQNKWECIQNIDVHQNSVYQLSFNQSFTQFSSCSYDRNLIIWSLNKESEWKKQQIIKHQSQSFRACFIQDNQIVLQQNSNRYIEIYTRNQANLFVNTQTIELQYLNVDLSSFSPMQFVVNKQILLLKHNSKTIILRRKQNWKFQIEEEIDGEAIGTLTNDEVTIIANI</sequence>
<dbReference type="EMBL" id="CAJJDO010000007">
    <property type="protein sequence ID" value="CAD8138388.1"/>
    <property type="molecule type" value="Genomic_DNA"/>
</dbReference>
<reference evidence="2" key="1">
    <citation type="submission" date="2021-01" db="EMBL/GenBank/DDBJ databases">
        <authorList>
            <consortium name="Genoscope - CEA"/>
            <person name="William W."/>
        </authorList>
    </citation>
    <scope>NUCLEOTIDE SEQUENCE</scope>
</reference>
<keyword evidence="3" id="KW-1185">Reference proteome</keyword>
<evidence type="ECO:0000313" key="3">
    <source>
        <dbReference type="Proteomes" id="UP000689195"/>
    </source>
</evidence>
<dbReference type="PANTHER" id="PTHR19920">
    <property type="entry name" value="WD40 PROTEIN CIAO1"/>
    <property type="match status" value="1"/>
</dbReference>
<gene>
    <name evidence="2" type="ORF">PPENT_87.1.T0070090</name>
</gene>
<evidence type="ECO:0000313" key="2">
    <source>
        <dbReference type="EMBL" id="CAD8138388.1"/>
    </source>
</evidence>
<organism evidence="2 3">
    <name type="scientific">Paramecium pentaurelia</name>
    <dbReference type="NCBI Taxonomy" id="43138"/>
    <lineage>
        <taxon>Eukaryota</taxon>
        <taxon>Sar</taxon>
        <taxon>Alveolata</taxon>
        <taxon>Ciliophora</taxon>
        <taxon>Intramacronucleata</taxon>
        <taxon>Oligohymenophorea</taxon>
        <taxon>Peniculida</taxon>
        <taxon>Parameciidae</taxon>
        <taxon>Paramecium</taxon>
    </lineage>
</organism>
<feature type="repeat" description="WD" evidence="1">
    <location>
        <begin position="288"/>
        <end position="329"/>
    </location>
</feature>
<dbReference type="PANTHER" id="PTHR19920:SF0">
    <property type="entry name" value="CYTOSOLIC IRON-SULFUR PROTEIN ASSEMBLY PROTEIN CIAO1-RELATED"/>
    <property type="match status" value="1"/>
</dbReference>
<keyword evidence="1" id="KW-0853">WD repeat</keyword>
<dbReference type="PROSITE" id="PS50294">
    <property type="entry name" value="WD_REPEATS_REGION"/>
    <property type="match status" value="2"/>
</dbReference>
<dbReference type="GO" id="GO:0097361">
    <property type="term" value="C:cytosolic [4Fe-4S] assembly targeting complex"/>
    <property type="evidence" value="ECO:0007669"/>
    <property type="project" value="TreeGrafter"/>
</dbReference>
<feature type="repeat" description="WD" evidence="1">
    <location>
        <begin position="199"/>
        <end position="231"/>
    </location>
</feature>
<name>A0A8S1SEV4_9CILI</name>
<accession>A0A8S1SEV4</accession>
<dbReference type="InterPro" id="IPR001680">
    <property type="entry name" value="WD40_rpt"/>
</dbReference>
<dbReference type="OrthoDB" id="303910at2759"/>
<dbReference type="GO" id="GO:0016226">
    <property type="term" value="P:iron-sulfur cluster assembly"/>
    <property type="evidence" value="ECO:0007669"/>
    <property type="project" value="TreeGrafter"/>
</dbReference>
<dbReference type="AlphaFoldDB" id="A0A8S1SEV4"/>
<evidence type="ECO:0000256" key="1">
    <source>
        <dbReference type="PROSITE-ProRule" id="PRU00221"/>
    </source>
</evidence>
<dbReference type="SMART" id="SM00320">
    <property type="entry name" value="WD40"/>
    <property type="match status" value="3"/>
</dbReference>
<comment type="caution">
    <text evidence="2">The sequence shown here is derived from an EMBL/GenBank/DDBJ whole genome shotgun (WGS) entry which is preliminary data.</text>
</comment>
<proteinExistence type="predicted"/>